<dbReference type="Proteomes" id="UP000317422">
    <property type="component" value="Unassembled WGS sequence"/>
</dbReference>
<dbReference type="AlphaFoldDB" id="A0A543NHF1"/>
<protein>
    <submittedName>
        <fullName evidence="2">Glycerophosphoryl diester phosphodiesterase</fullName>
    </submittedName>
</protein>
<name>A0A543NHF1_9ACTN</name>
<feature type="domain" description="GP-PDE" evidence="1">
    <location>
        <begin position="2"/>
        <end position="226"/>
    </location>
</feature>
<reference evidence="2 3" key="1">
    <citation type="submission" date="2019-06" db="EMBL/GenBank/DDBJ databases">
        <title>Sequencing the genomes of 1000 actinobacteria strains.</title>
        <authorList>
            <person name="Klenk H.-P."/>
        </authorList>
    </citation>
    <scope>NUCLEOTIDE SEQUENCE [LARGE SCALE GENOMIC DNA]</scope>
    <source>
        <strain evidence="2 3">DSM 45015</strain>
    </source>
</reference>
<evidence type="ECO:0000313" key="2">
    <source>
        <dbReference type="EMBL" id="TQN31194.1"/>
    </source>
</evidence>
<dbReference type="GO" id="GO:0008081">
    <property type="term" value="F:phosphoric diester hydrolase activity"/>
    <property type="evidence" value="ECO:0007669"/>
    <property type="project" value="InterPro"/>
</dbReference>
<evidence type="ECO:0000313" key="3">
    <source>
        <dbReference type="Proteomes" id="UP000317422"/>
    </source>
</evidence>
<dbReference type="PANTHER" id="PTHR46211">
    <property type="entry name" value="GLYCEROPHOSPHORYL DIESTER PHOSPHODIESTERASE"/>
    <property type="match status" value="1"/>
</dbReference>
<dbReference type="EMBL" id="VFQC01000001">
    <property type="protein sequence ID" value="TQN31194.1"/>
    <property type="molecule type" value="Genomic_DNA"/>
</dbReference>
<proteinExistence type="predicted"/>
<dbReference type="SUPFAM" id="SSF51695">
    <property type="entry name" value="PLC-like phosphodiesterases"/>
    <property type="match status" value="1"/>
</dbReference>
<dbReference type="Pfam" id="PF03009">
    <property type="entry name" value="GDPD"/>
    <property type="match status" value="1"/>
</dbReference>
<dbReference type="PANTHER" id="PTHR46211:SF1">
    <property type="entry name" value="GLYCEROPHOSPHODIESTER PHOSPHODIESTERASE, CYTOPLASMIC"/>
    <property type="match status" value="1"/>
</dbReference>
<dbReference type="GO" id="GO:0006629">
    <property type="term" value="P:lipid metabolic process"/>
    <property type="evidence" value="ECO:0007669"/>
    <property type="project" value="InterPro"/>
</dbReference>
<gene>
    <name evidence="2" type="ORF">FHX37_1088</name>
</gene>
<dbReference type="CDD" id="cd08556">
    <property type="entry name" value="GDPD"/>
    <property type="match status" value="1"/>
</dbReference>
<evidence type="ECO:0000259" key="1">
    <source>
        <dbReference type="PROSITE" id="PS51704"/>
    </source>
</evidence>
<dbReference type="Gene3D" id="3.20.20.190">
    <property type="entry name" value="Phosphatidylinositol (PI) phosphodiesterase"/>
    <property type="match status" value="1"/>
</dbReference>
<dbReference type="RefSeq" id="WP_141922438.1">
    <property type="nucleotide sequence ID" value="NZ_VFQC01000001.1"/>
</dbReference>
<dbReference type="OrthoDB" id="384721at2"/>
<dbReference type="InterPro" id="IPR017946">
    <property type="entry name" value="PLC-like_Pdiesterase_TIM-brl"/>
</dbReference>
<organism evidence="2 3">
    <name type="scientific">Haloactinospora alba</name>
    <dbReference type="NCBI Taxonomy" id="405555"/>
    <lineage>
        <taxon>Bacteria</taxon>
        <taxon>Bacillati</taxon>
        <taxon>Actinomycetota</taxon>
        <taxon>Actinomycetes</taxon>
        <taxon>Streptosporangiales</taxon>
        <taxon>Nocardiopsidaceae</taxon>
        <taxon>Haloactinospora</taxon>
    </lineage>
</organism>
<accession>A0A543NHF1</accession>
<dbReference type="PROSITE" id="PS51704">
    <property type="entry name" value="GP_PDE"/>
    <property type="match status" value="1"/>
</dbReference>
<dbReference type="InterPro" id="IPR030395">
    <property type="entry name" value="GP_PDE_dom"/>
</dbReference>
<comment type="caution">
    <text evidence="2">The sequence shown here is derived from an EMBL/GenBank/DDBJ whole genome shotgun (WGS) entry which is preliminary data.</text>
</comment>
<sequence length="248" mass="27226">MTLAIAHRGDTIRYRENTLPAIRSAMAEGAGMVTIDLKLTADRHVIALREETVGPSHGPPQPVSELTLAELAAMNAETEQRVPTLMEVLSDTSRPRPVPLMLEVRSVDTALAAETVLNEHGLSGYALYTGPVETMRSLRTQHPGAQLALTWDQPTLPPAELWEDLRPRFYNSHHSLVTREIVTEAHRNGYAVSAWTVNEFPEMARLMGMGIDAIMTDYPSDLVKLSGDEQLQHNYHEGNATPGSAVTG</sequence>
<keyword evidence="3" id="KW-1185">Reference proteome</keyword>